<protein>
    <recommendedName>
        <fullName evidence="5">B-cell CLL/lymphoma 7 protein family member A</fullName>
    </recommendedName>
</protein>
<dbReference type="OrthoDB" id="5989898at2759"/>
<feature type="compositionally biased region" description="Polar residues" evidence="2">
    <location>
        <begin position="260"/>
        <end position="270"/>
    </location>
</feature>
<feature type="compositionally biased region" description="Polar residues" evidence="2">
    <location>
        <begin position="226"/>
        <end position="237"/>
    </location>
</feature>
<dbReference type="OMA" id="MMNRSGV"/>
<evidence type="ECO:0000256" key="2">
    <source>
        <dbReference type="SAM" id="MobiDB-lite"/>
    </source>
</evidence>
<feature type="compositionally biased region" description="Basic and acidic residues" evidence="2">
    <location>
        <begin position="308"/>
        <end position="319"/>
    </location>
</feature>
<proteinExistence type="inferred from homology"/>
<feature type="compositionally biased region" description="Polar residues" evidence="2">
    <location>
        <begin position="112"/>
        <end position="128"/>
    </location>
</feature>
<dbReference type="Proteomes" id="UP000887567">
    <property type="component" value="Unplaced"/>
</dbReference>
<reference evidence="3" key="1">
    <citation type="submission" date="2022-11" db="UniProtKB">
        <authorList>
            <consortium name="EnsemblMetazoa"/>
        </authorList>
    </citation>
    <scope>IDENTIFICATION</scope>
</reference>
<sequence length="319" mass="35403">MMNRSGVLRLETRSRAKDDVKRVMLSVERVRKWEKKWVDVGAGSLKVFKWVPVSSQESDKKQEKKADPRKQDLSNGTEYPIRDNQSISSSTGDINDDSNASSPALPSSHLSELNQKNLTENGTQSHLISNKRKHEEIEEPDNTEDNGNDENSERDSFLQDENSNSGFDINEDSNMTSLNGDETNDGFELDNSFGSHGIEINDQDPNIQSEQNNEDSRTRQTEQEGQDNNAATLTVSEESATLTLNRIGMGMLHEGDSGVVDSTTNNSIKTKANLPVGQSKDDTQSHYTENTTDKPLKETGSPSSLKGHGLEDNKESLQQ</sequence>
<feature type="compositionally biased region" description="Low complexity" evidence="2">
    <location>
        <begin position="98"/>
        <end position="111"/>
    </location>
</feature>
<dbReference type="GeneID" id="110233717"/>
<comment type="similarity">
    <text evidence="1">Belongs to the BCL7 family.</text>
</comment>
<dbReference type="PANTHER" id="PTHR12767">
    <property type="entry name" value="BCL7 RELATED"/>
    <property type="match status" value="1"/>
</dbReference>
<evidence type="ECO:0000256" key="1">
    <source>
        <dbReference type="ARBA" id="ARBA00010326"/>
    </source>
</evidence>
<feature type="compositionally biased region" description="Polar residues" evidence="2">
    <location>
        <begin position="73"/>
        <end position="93"/>
    </location>
</feature>
<feature type="compositionally biased region" description="Acidic residues" evidence="2">
    <location>
        <begin position="137"/>
        <end position="150"/>
    </location>
</feature>
<feature type="region of interest" description="Disordered" evidence="2">
    <location>
        <begin position="255"/>
        <end position="319"/>
    </location>
</feature>
<dbReference type="EnsemblMetazoa" id="XM_021039035.2">
    <property type="protein sequence ID" value="XP_020894694.1"/>
    <property type="gene ID" value="LOC110233717"/>
</dbReference>
<dbReference type="RefSeq" id="XP_020894694.1">
    <property type="nucleotide sequence ID" value="XM_021039035.2"/>
</dbReference>
<feature type="compositionally biased region" description="Polar residues" evidence="2">
    <location>
        <begin position="159"/>
        <end position="181"/>
    </location>
</feature>
<evidence type="ECO:0000313" key="3">
    <source>
        <dbReference type="EnsemblMetazoa" id="XP_020894694.1"/>
    </source>
</evidence>
<dbReference type="PANTHER" id="PTHR12767:SF9">
    <property type="entry name" value="BCL7-LIKE"/>
    <property type="match status" value="1"/>
</dbReference>
<evidence type="ECO:0008006" key="5">
    <source>
        <dbReference type="Google" id="ProtNLM"/>
    </source>
</evidence>
<dbReference type="KEGG" id="epa:110233717"/>
<evidence type="ECO:0000313" key="4">
    <source>
        <dbReference type="Proteomes" id="UP000887567"/>
    </source>
</evidence>
<keyword evidence="4" id="KW-1185">Reference proteome</keyword>
<organism evidence="3 4">
    <name type="scientific">Exaiptasia diaphana</name>
    <name type="common">Tropical sea anemone</name>
    <name type="synonym">Aiptasia pulchella</name>
    <dbReference type="NCBI Taxonomy" id="2652724"/>
    <lineage>
        <taxon>Eukaryota</taxon>
        <taxon>Metazoa</taxon>
        <taxon>Cnidaria</taxon>
        <taxon>Anthozoa</taxon>
        <taxon>Hexacorallia</taxon>
        <taxon>Actiniaria</taxon>
        <taxon>Aiptasiidae</taxon>
        <taxon>Exaiptasia</taxon>
    </lineage>
</organism>
<dbReference type="AlphaFoldDB" id="A0A913WVD5"/>
<feature type="compositionally biased region" description="Basic and acidic residues" evidence="2">
    <location>
        <begin position="57"/>
        <end position="72"/>
    </location>
</feature>
<dbReference type="InterPro" id="IPR006804">
    <property type="entry name" value="BCL7"/>
</dbReference>
<dbReference type="Pfam" id="PF04714">
    <property type="entry name" value="BCL_N"/>
    <property type="match status" value="1"/>
</dbReference>
<name>A0A913WVD5_EXADI</name>
<accession>A0A913WVD5</accession>
<feature type="region of interest" description="Disordered" evidence="2">
    <location>
        <begin position="51"/>
        <end position="237"/>
    </location>
</feature>